<dbReference type="Proteomes" id="UP000245942">
    <property type="component" value="Unassembled WGS sequence"/>
</dbReference>
<evidence type="ECO:0000256" key="1">
    <source>
        <dbReference type="SAM" id="MobiDB-lite"/>
    </source>
</evidence>
<feature type="compositionally biased region" description="Gly residues" evidence="1">
    <location>
        <begin position="19"/>
        <end position="35"/>
    </location>
</feature>
<feature type="compositionally biased region" description="Low complexity" evidence="1">
    <location>
        <begin position="191"/>
        <end position="207"/>
    </location>
</feature>
<dbReference type="GeneID" id="37012857"/>
<protein>
    <submittedName>
        <fullName evidence="2">Uncharacterized protein</fullName>
    </submittedName>
</protein>
<feature type="compositionally biased region" description="Basic and acidic residues" evidence="1">
    <location>
        <begin position="150"/>
        <end position="163"/>
    </location>
</feature>
<feature type="compositionally biased region" description="Acidic residues" evidence="1">
    <location>
        <begin position="58"/>
        <end position="67"/>
    </location>
</feature>
<feature type="compositionally biased region" description="Acidic residues" evidence="1">
    <location>
        <begin position="131"/>
        <end position="143"/>
    </location>
</feature>
<feature type="compositionally biased region" description="Basic and acidic residues" evidence="1">
    <location>
        <begin position="208"/>
        <end position="258"/>
    </location>
</feature>
<feature type="region of interest" description="Disordered" evidence="1">
    <location>
        <begin position="1"/>
        <end position="279"/>
    </location>
</feature>
<keyword evidence="3" id="KW-1185">Reference proteome</keyword>
<dbReference type="RefSeq" id="XP_025348405.1">
    <property type="nucleotide sequence ID" value="XM_025491123.1"/>
</dbReference>
<accession>A0A316UDU2</accession>
<name>A0A316UDU2_9BASI</name>
<dbReference type="EMBL" id="KZ819325">
    <property type="protein sequence ID" value="PWN21245.1"/>
    <property type="molecule type" value="Genomic_DNA"/>
</dbReference>
<feature type="compositionally biased region" description="Basic and acidic residues" evidence="1">
    <location>
        <begin position="46"/>
        <end position="56"/>
    </location>
</feature>
<sequence>MVLQNKYKARASRRYQAQRGGGSAPQGTRGRGGRSAGPSHQAAHPDAADYEEHTSGDEASDDEDDEGGVGHVSVLYGAQGETGSPKSGALSSIAGAGEPKQPRGAEGSQRSKYAKRKLESNAWRFERSDGEEGAEDASPEPEVDLTAVFEKARIAHQAGKDGSETLGTNSTDDLEDVDHSLAYLHERASTRTRGTSSRVSLPSSSSKSRMEHISSSREGYEEAQRANRQAKERSDAKMKIWGKLQDDLKANTRNDRGGGTDGRSVGAPGAVQARSNDKANIKALDGEDFLDSVLS</sequence>
<organism evidence="2 3">
    <name type="scientific">Pseudomicrostroma glucosiphilum</name>
    <dbReference type="NCBI Taxonomy" id="1684307"/>
    <lineage>
        <taxon>Eukaryota</taxon>
        <taxon>Fungi</taxon>
        <taxon>Dikarya</taxon>
        <taxon>Basidiomycota</taxon>
        <taxon>Ustilaginomycotina</taxon>
        <taxon>Exobasidiomycetes</taxon>
        <taxon>Microstromatales</taxon>
        <taxon>Microstromatales incertae sedis</taxon>
        <taxon>Pseudomicrostroma</taxon>
    </lineage>
</organism>
<evidence type="ECO:0000313" key="3">
    <source>
        <dbReference type="Proteomes" id="UP000245942"/>
    </source>
</evidence>
<evidence type="ECO:0000313" key="2">
    <source>
        <dbReference type="EMBL" id="PWN21245.1"/>
    </source>
</evidence>
<dbReference type="AlphaFoldDB" id="A0A316UDU2"/>
<feature type="compositionally biased region" description="Basic and acidic residues" evidence="1">
    <location>
        <begin position="116"/>
        <end position="130"/>
    </location>
</feature>
<dbReference type="OrthoDB" id="3363351at2759"/>
<gene>
    <name evidence="2" type="ORF">BCV69DRAFT_276765</name>
</gene>
<proteinExistence type="predicted"/>
<reference evidence="2 3" key="1">
    <citation type="journal article" date="2018" name="Mol. Biol. Evol.">
        <title>Broad Genomic Sampling Reveals a Smut Pathogenic Ancestry of the Fungal Clade Ustilaginomycotina.</title>
        <authorList>
            <person name="Kijpornyongpan T."/>
            <person name="Mondo S.J."/>
            <person name="Barry K."/>
            <person name="Sandor L."/>
            <person name="Lee J."/>
            <person name="Lipzen A."/>
            <person name="Pangilinan J."/>
            <person name="LaButti K."/>
            <person name="Hainaut M."/>
            <person name="Henrissat B."/>
            <person name="Grigoriev I.V."/>
            <person name="Spatafora J.W."/>
            <person name="Aime M.C."/>
        </authorList>
    </citation>
    <scope>NUCLEOTIDE SEQUENCE [LARGE SCALE GENOMIC DNA]</scope>
    <source>
        <strain evidence="2 3">MCA 4718</strain>
    </source>
</reference>